<dbReference type="CDD" id="cd00515">
    <property type="entry name" value="HAM1"/>
    <property type="match status" value="1"/>
</dbReference>
<dbReference type="eggNOG" id="COG0127">
    <property type="taxonomic scope" value="Bacteria"/>
</dbReference>
<dbReference type="AlphaFoldDB" id="L1MJE9"/>
<dbReference type="GO" id="GO:0035870">
    <property type="term" value="F:dITP diphosphatase activity"/>
    <property type="evidence" value="ECO:0007669"/>
    <property type="project" value="UniProtKB-UniRule"/>
</dbReference>
<reference evidence="11 12" key="1">
    <citation type="submission" date="2012-05" db="EMBL/GenBank/DDBJ databases">
        <authorList>
            <person name="Weinstock G."/>
            <person name="Sodergren E."/>
            <person name="Lobos E.A."/>
            <person name="Fulton L."/>
            <person name="Fulton R."/>
            <person name="Courtney L."/>
            <person name="Fronick C."/>
            <person name="O'Laughlin M."/>
            <person name="Godfrey J."/>
            <person name="Wilson R.M."/>
            <person name="Miner T."/>
            <person name="Farmer C."/>
            <person name="Delehaunty K."/>
            <person name="Cordes M."/>
            <person name="Minx P."/>
            <person name="Tomlinson C."/>
            <person name="Chen J."/>
            <person name="Wollam A."/>
            <person name="Pepin K.H."/>
            <person name="Bhonagiri V."/>
            <person name="Zhang X."/>
            <person name="Suruliraj S."/>
            <person name="Warren W."/>
            <person name="Mitreva M."/>
            <person name="Mardis E.R."/>
            <person name="Wilson R.K."/>
        </authorList>
    </citation>
    <scope>NUCLEOTIDE SEQUENCE [LARGE SCALE GENOMIC DNA]</scope>
    <source>
        <strain evidence="11 12">F0235</strain>
    </source>
</reference>
<dbReference type="GO" id="GO:0036222">
    <property type="term" value="F:XTP diphosphatase activity"/>
    <property type="evidence" value="ECO:0007669"/>
    <property type="project" value="UniProtKB-UniRule"/>
</dbReference>
<feature type="binding site" evidence="10">
    <location>
        <begin position="186"/>
        <end position="187"/>
    </location>
    <ligand>
        <name>substrate</name>
    </ligand>
</feature>
<feature type="binding site" evidence="10">
    <location>
        <position position="181"/>
    </location>
    <ligand>
        <name>substrate</name>
    </ligand>
</feature>
<name>L1MJE9_9CORY</name>
<evidence type="ECO:0000256" key="4">
    <source>
        <dbReference type="ARBA" id="ARBA00022741"/>
    </source>
</evidence>
<comment type="function">
    <text evidence="10">Pyrophosphatase that catalyzes the hydrolysis of nucleoside triphosphates to their monophosphate derivatives, with a high preference for the non-canonical purine nucleotides XTP (xanthosine triphosphate), dITP (deoxyinosine triphosphate) and ITP. Seems to function as a house-cleaning enzyme that removes non-canonical purine nucleotides from the nucleotide pool, thus preventing their incorporation into DNA/RNA and avoiding chromosomal lesions.</text>
</comment>
<evidence type="ECO:0000256" key="1">
    <source>
        <dbReference type="ARBA" id="ARBA00008023"/>
    </source>
</evidence>
<dbReference type="GO" id="GO:0009117">
    <property type="term" value="P:nucleotide metabolic process"/>
    <property type="evidence" value="ECO:0007669"/>
    <property type="project" value="UniProtKB-KW"/>
</dbReference>
<dbReference type="InterPro" id="IPR002637">
    <property type="entry name" value="RdgB/HAM1"/>
</dbReference>
<feature type="active site" description="Proton acceptor" evidence="10">
    <location>
        <position position="72"/>
    </location>
</feature>
<keyword evidence="7 10" id="KW-0546">Nucleotide metabolism</keyword>
<keyword evidence="12" id="KW-1185">Reference proteome</keyword>
<evidence type="ECO:0000313" key="11">
    <source>
        <dbReference type="EMBL" id="EKX91408.1"/>
    </source>
</evidence>
<keyword evidence="5 10" id="KW-0378">Hydrolase</keyword>
<evidence type="ECO:0000256" key="6">
    <source>
        <dbReference type="ARBA" id="ARBA00022842"/>
    </source>
</evidence>
<evidence type="ECO:0000256" key="3">
    <source>
        <dbReference type="ARBA" id="ARBA00022723"/>
    </source>
</evidence>
<dbReference type="GO" id="GO:0036220">
    <property type="term" value="F:ITP diphosphatase activity"/>
    <property type="evidence" value="ECO:0007669"/>
    <property type="project" value="UniProtKB-UniRule"/>
</dbReference>
<accession>L1MJE9</accession>
<comment type="cofactor">
    <cofactor evidence="10">
        <name>Mg(2+)</name>
        <dbReference type="ChEBI" id="CHEBI:18420"/>
    </cofactor>
    <text evidence="10">Binds 1 Mg(2+) ion per subunit.</text>
</comment>
<evidence type="ECO:0000256" key="7">
    <source>
        <dbReference type="ARBA" id="ARBA00023080"/>
    </source>
</evidence>
<evidence type="ECO:0000256" key="2">
    <source>
        <dbReference type="ARBA" id="ARBA00011738"/>
    </source>
</evidence>
<evidence type="ECO:0000256" key="5">
    <source>
        <dbReference type="ARBA" id="ARBA00022801"/>
    </source>
</evidence>
<keyword evidence="4 10" id="KW-0547">Nucleotide-binding</keyword>
<sequence>MKIHVASRNPKKLRELARVLDAAGINGVELVSTADVAPYEEPVENGRTFTDNALIKARAGAAATGLVTLADDSGLTVDELGGMPGVLSARWSGQHGDDAANNALLLAQMADVPNDRRAAAFVSVCALVTPDGAEYVSEGVWPGLLLRSVVGEGGFGYDPIFAPLDEAAGGRSSAELAPEEKDALSHRGKALTGLVPVFRELAAG</sequence>
<organism evidence="11 12">
    <name type="scientific">Corynebacterium durum F0235</name>
    <dbReference type="NCBI Taxonomy" id="1035195"/>
    <lineage>
        <taxon>Bacteria</taxon>
        <taxon>Bacillati</taxon>
        <taxon>Actinomycetota</taxon>
        <taxon>Actinomycetes</taxon>
        <taxon>Mycobacteriales</taxon>
        <taxon>Corynebacteriaceae</taxon>
        <taxon>Corynebacterium</taxon>
    </lineage>
</organism>
<comment type="caution">
    <text evidence="10">Lacks conserved residue(s) required for the propagation of feature annotation.</text>
</comment>
<dbReference type="STRING" id="1035195.HMPREF9997_00780"/>
<feature type="binding site" evidence="10">
    <location>
        <begin position="7"/>
        <end position="12"/>
    </location>
    <ligand>
        <name>substrate</name>
    </ligand>
</feature>
<dbReference type="GO" id="GO:0009146">
    <property type="term" value="P:purine nucleoside triphosphate catabolic process"/>
    <property type="evidence" value="ECO:0007669"/>
    <property type="project" value="UniProtKB-UniRule"/>
</dbReference>
<evidence type="ECO:0000313" key="12">
    <source>
        <dbReference type="Proteomes" id="UP000010445"/>
    </source>
</evidence>
<dbReference type="InterPro" id="IPR020922">
    <property type="entry name" value="dITP/XTP_pyrophosphatase"/>
</dbReference>
<protein>
    <recommendedName>
        <fullName evidence="10">dITP/XTP pyrophosphatase</fullName>
        <ecNumber evidence="10">3.6.1.66</ecNumber>
    </recommendedName>
    <alternativeName>
        <fullName evidence="10">Non-canonical purine NTP pyrophosphatase</fullName>
    </alternativeName>
    <alternativeName>
        <fullName evidence="10">Non-standard purine NTP pyrophosphatase</fullName>
    </alternativeName>
    <alternativeName>
        <fullName evidence="10">Nucleoside-triphosphate diphosphatase</fullName>
    </alternativeName>
    <alternativeName>
        <fullName evidence="10">Nucleoside-triphosphate pyrophosphatase</fullName>
        <shortName evidence="10">NTPase</shortName>
    </alternativeName>
</protein>
<dbReference type="SUPFAM" id="SSF52972">
    <property type="entry name" value="ITPase-like"/>
    <property type="match status" value="1"/>
</dbReference>
<dbReference type="GO" id="GO:0000166">
    <property type="term" value="F:nucleotide binding"/>
    <property type="evidence" value="ECO:0007669"/>
    <property type="project" value="UniProtKB-KW"/>
</dbReference>
<evidence type="ECO:0000256" key="10">
    <source>
        <dbReference type="HAMAP-Rule" id="MF_01405"/>
    </source>
</evidence>
<comment type="catalytic activity">
    <reaction evidence="8 10">
        <text>dITP + H2O = dIMP + diphosphate + H(+)</text>
        <dbReference type="Rhea" id="RHEA:28342"/>
        <dbReference type="ChEBI" id="CHEBI:15377"/>
        <dbReference type="ChEBI" id="CHEBI:15378"/>
        <dbReference type="ChEBI" id="CHEBI:33019"/>
        <dbReference type="ChEBI" id="CHEBI:61194"/>
        <dbReference type="ChEBI" id="CHEBI:61382"/>
        <dbReference type="EC" id="3.6.1.66"/>
    </reaction>
</comment>
<proteinExistence type="inferred from homology"/>
<dbReference type="Gene3D" id="3.90.950.10">
    <property type="match status" value="1"/>
</dbReference>
<evidence type="ECO:0000256" key="9">
    <source>
        <dbReference type="ARBA" id="ARBA00052017"/>
    </source>
</evidence>
<dbReference type="OrthoDB" id="9807456at2"/>
<feature type="binding site" evidence="10">
    <location>
        <position position="73"/>
    </location>
    <ligand>
        <name>substrate</name>
    </ligand>
</feature>
<dbReference type="EMBL" id="AMEM01000012">
    <property type="protein sequence ID" value="EKX91408.1"/>
    <property type="molecule type" value="Genomic_DNA"/>
</dbReference>
<feature type="binding site" evidence="10">
    <location>
        <begin position="155"/>
        <end position="158"/>
    </location>
    <ligand>
        <name>substrate</name>
    </ligand>
</feature>
<keyword evidence="3 10" id="KW-0479">Metal-binding</keyword>
<dbReference type="Pfam" id="PF01725">
    <property type="entry name" value="Ham1p_like"/>
    <property type="match status" value="1"/>
</dbReference>
<dbReference type="GO" id="GO:0017111">
    <property type="term" value="F:ribonucleoside triphosphate phosphatase activity"/>
    <property type="evidence" value="ECO:0007669"/>
    <property type="project" value="InterPro"/>
</dbReference>
<dbReference type="HOGENOM" id="CLU_082080_0_1_11"/>
<dbReference type="RefSeq" id="WP_006063024.1">
    <property type="nucleotide sequence ID" value="NZ_KB290828.1"/>
</dbReference>
<evidence type="ECO:0000256" key="8">
    <source>
        <dbReference type="ARBA" id="ARBA00051875"/>
    </source>
</evidence>
<dbReference type="EC" id="3.6.1.66" evidence="10"/>
<dbReference type="GO" id="GO:0046872">
    <property type="term" value="F:metal ion binding"/>
    <property type="evidence" value="ECO:0007669"/>
    <property type="project" value="UniProtKB-KW"/>
</dbReference>
<dbReference type="FunFam" id="3.90.950.10:FF:000001">
    <property type="entry name" value="dITP/XTP pyrophosphatase"/>
    <property type="match status" value="1"/>
</dbReference>
<comment type="catalytic activity">
    <reaction evidence="10">
        <text>ITP + H2O = IMP + diphosphate + H(+)</text>
        <dbReference type="Rhea" id="RHEA:29399"/>
        <dbReference type="ChEBI" id="CHEBI:15377"/>
        <dbReference type="ChEBI" id="CHEBI:15378"/>
        <dbReference type="ChEBI" id="CHEBI:33019"/>
        <dbReference type="ChEBI" id="CHEBI:58053"/>
        <dbReference type="ChEBI" id="CHEBI:61402"/>
        <dbReference type="EC" id="3.6.1.66"/>
    </reaction>
</comment>
<comment type="similarity">
    <text evidence="1 10">Belongs to the HAM1 NTPase family.</text>
</comment>
<dbReference type="PANTHER" id="PTHR11067:SF9">
    <property type="entry name" value="INOSINE TRIPHOSPHATE PYROPHOSPHATASE"/>
    <property type="match status" value="1"/>
</dbReference>
<dbReference type="HAMAP" id="MF_01405">
    <property type="entry name" value="Non_canon_purine_NTPase"/>
    <property type="match status" value="1"/>
</dbReference>
<dbReference type="Proteomes" id="UP000010445">
    <property type="component" value="Unassembled WGS sequence"/>
</dbReference>
<keyword evidence="6 10" id="KW-0460">Magnesium</keyword>
<dbReference type="PATRIC" id="fig|1035195.3.peg.697"/>
<gene>
    <name evidence="11" type="ORF">HMPREF9997_00780</name>
</gene>
<comment type="caution">
    <text evidence="11">The sequence shown here is derived from an EMBL/GenBank/DDBJ whole genome shotgun (WGS) entry which is preliminary data.</text>
</comment>
<dbReference type="InterPro" id="IPR029001">
    <property type="entry name" value="ITPase-like_fam"/>
</dbReference>
<feature type="binding site" evidence="10">
    <location>
        <position position="72"/>
    </location>
    <ligand>
        <name>Mg(2+)</name>
        <dbReference type="ChEBI" id="CHEBI:18420"/>
    </ligand>
</feature>
<dbReference type="PANTHER" id="PTHR11067">
    <property type="entry name" value="INOSINE TRIPHOSPHATE PYROPHOSPHATASE/HAM1 PROTEIN"/>
    <property type="match status" value="1"/>
</dbReference>
<comment type="catalytic activity">
    <reaction evidence="9 10">
        <text>XTP + H2O = XMP + diphosphate + H(+)</text>
        <dbReference type="Rhea" id="RHEA:28610"/>
        <dbReference type="ChEBI" id="CHEBI:15377"/>
        <dbReference type="ChEBI" id="CHEBI:15378"/>
        <dbReference type="ChEBI" id="CHEBI:33019"/>
        <dbReference type="ChEBI" id="CHEBI:57464"/>
        <dbReference type="ChEBI" id="CHEBI:61314"/>
        <dbReference type="EC" id="3.6.1.66"/>
    </reaction>
</comment>
<comment type="subunit">
    <text evidence="2 10">Homodimer.</text>
</comment>
<dbReference type="GO" id="GO:0005829">
    <property type="term" value="C:cytosol"/>
    <property type="evidence" value="ECO:0007669"/>
    <property type="project" value="TreeGrafter"/>
</dbReference>